<evidence type="ECO:0000313" key="7">
    <source>
        <dbReference type="Proteomes" id="UP000265509"/>
    </source>
</evidence>
<organism evidence="6 7">
    <name type="scientific">Seongchinamella sediminis</name>
    <dbReference type="NCBI Taxonomy" id="2283635"/>
    <lineage>
        <taxon>Bacteria</taxon>
        <taxon>Pseudomonadati</taxon>
        <taxon>Pseudomonadota</taxon>
        <taxon>Gammaproteobacteria</taxon>
        <taxon>Cellvibrionales</taxon>
        <taxon>Halieaceae</taxon>
        <taxon>Seongchinamella</taxon>
    </lineage>
</organism>
<protein>
    <submittedName>
        <fullName evidence="6">Serine/threonine protein kinase</fullName>
    </submittedName>
</protein>
<dbReference type="PROSITE" id="PS50011">
    <property type="entry name" value="PROTEIN_KINASE_DOM"/>
    <property type="match status" value="1"/>
</dbReference>
<keyword evidence="7" id="KW-1185">Reference proteome</keyword>
<dbReference type="PROSITE" id="PS00108">
    <property type="entry name" value="PROTEIN_KINASE_ST"/>
    <property type="match status" value="1"/>
</dbReference>
<feature type="domain" description="Protein kinase" evidence="5">
    <location>
        <begin position="44"/>
        <end position="297"/>
    </location>
</feature>
<evidence type="ECO:0000313" key="6">
    <source>
        <dbReference type="EMBL" id="RLQ23757.1"/>
    </source>
</evidence>
<dbReference type="AlphaFoldDB" id="A0A3L7E1H8"/>
<keyword evidence="2" id="KW-0547">Nucleotide-binding</keyword>
<keyword evidence="3 6" id="KW-0418">Kinase</keyword>
<evidence type="ECO:0000256" key="1">
    <source>
        <dbReference type="ARBA" id="ARBA00022679"/>
    </source>
</evidence>
<reference evidence="6 7" key="1">
    <citation type="submission" date="2018-07" db="EMBL/GenBank/DDBJ databases">
        <title>Halioglobus sp. genome submission.</title>
        <authorList>
            <person name="Ye M.-Q."/>
            <person name="Du Z.-J."/>
        </authorList>
    </citation>
    <scope>NUCLEOTIDE SEQUENCE [LARGE SCALE GENOMIC DNA]</scope>
    <source>
        <strain evidence="6 7">U0301</strain>
    </source>
</reference>
<dbReference type="GO" id="GO:0005524">
    <property type="term" value="F:ATP binding"/>
    <property type="evidence" value="ECO:0007669"/>
    <property type="project" value="UniProtKB-KW"/>
</dbReference>
<dbReference type="PANTHER" id="PTHR43289">
    <property type="entry name" value="MITOGEN-ACTIVATED PROTEIN KINASE KINASE KINASE 20-RELATED"/>
    <property type="match status" value="1"/>
</dbReference>
<accession>A0A3L7E1H8</accession>
<evidence type="ECO:0000259" key="5">
    <source>
        <dbReference type="PROSITE" id="PS50011"/>
    </source>
</evidence>
<dbReference type="Gene3D" id="1.10.510.10">
    <property type="entry name" value="Transferase(Phosphotransferase) domain 1"/>
    <property type="match status" value="1"/>
</dbReference>
<dbReference type="OrthoDB" id="9801841at2"/>
<keyword evidence="6" id="KW-0723">Serine/threonine-protein kinase</keyword>
<dbReference type="Gene3D" id="3.30.200.20">
    <property type="entry name" value="Phosphorylase Kinase, domain 1"/>
    <property type="match status" value="1"/>
</dbReference>
<sequence length="502" mass="54826">MPVATTCARRQWPCRYPSPACGNACGPCAPAPEAVVLENRVGPYRIVRLIKGGGQGKVYLGYDSRLRRQVAIKIHSLPASRAGRRQALAEARRAARISCPQVVQIYDIIESAGHLAIVMEYVPGCDLEELLQHRALSIASVLAVALDLVAALAAARQQKVVHGDLKAANVLITRRGRAKLTDFGIARDAAVNAMPRRGSESALSPEHLSGTGLDLRSDLFALGCLLYRMLYGEHPFWRQGSLDTQRLLSAAAPAPADYTAARERLPMELAALVAQLLQREPGDRPANTHPVRRQLRLLRQQLPVLEGERLRQEAEPVFRLESPADLPLDIPAGLRAGGRSRLKRSLGGRALRHLRSLRPSTRFTLAASLAAAIGFPIALAMQEYPTRVHFEAPGMQLRATGLPREISDVWLMDGVYQAAELAIGPLHASGSVRPRAYYAMLADMPPAMVLNTSLRCDEIACLFAISRGAGETFAYRQAVFSPQLPEPVWRELITSTTRALLD</sequence>
<dbReference type="InterPro" id="IPR011009">
    <property type="entry name" value="Kinase-like_dom_sf"/>
</dbReference>
<dbReference type="PANTHER" id="PTHR43289:SF6">
    <property type="entry name" value="SERINE_THREONINE-PROTEIN KINASE NEKL-3"/>
    <property type="match status" value="1"/>
</dbReference>
<evidence type="ECO:0000256" key="4">
    <source>
        <dbReference type="ARBA" id="ARBA00022840"/>
    </source>
</evidence>
<comment type="caution">
    <text evidence="6">The sequence shown here is derived from an EMBL/GenBank/DDBJ whole genome shotgun (WGS) entry which is preliminary data.</text>
</comment>
<dbReference type="CDD" id="cd14014">
    <property type="entry name" value="STKc_PknB_like"/>
    <property type="match status" value="1"/>
</dbReference>
<dbReference type="SMART" id="SM00220">
    <property type="entry name" value="S_TKc"/>
    <property type="match status" value="1"/>
</dbReference>
<keyword evidence="1" id="KW-0808">Transferase</keyword>
<dbReference type="Proteomes" id="UP000265509">
    <property type="component" value="Unassembled WGS sequence"/>
</dbReference>
<dbReference type="SUPFAM" id="SSF56112">
    <property type="entry name" value="Protein kinase-like (PK-like)"/>
    <property type="match status" value="1"/>
</dbReference>
<dbReference type="InterPro" id="IPR008271">
    <property type="entry name" value="Ser/Thr_kinase_AS"/>
</dbReference>
<dbReference type="EMBL" id="QRAN01000001">
    <property type="protein sequence ID" value="RLQ23757.1"/>
    <property type="molecule type" value="Genomic_DNA"/>
</dbReference>
<proteinExistence type="predicted"/>
<keyword evidence="4" id="KW-0067">ATP-binding</keyword>
<gene>
    <name evidence="6" type="ORF">DWB85_00970</name>
</gene>
<dbReference type="InterPro" id="IPR000719">
    <property type="entry name" value="Prot_kinase_dom"/>
</dbReference>
<evidence type="ECO:0000256" key="3">
    <source>
        <dbReference type="ARBA" id="ARBA00022777"/>
    </source>
</evidence>
<evidence type="ECO:0000256" key="2">
    <source>
        <dbReference type="ARBA" id="ARBA00022741"/>
    </source>
</evidence>
<dbReference type="GO" id="GO:0004674">
    <property type="term" value="F:protein serine/threonine kinase activity"/>
    <property type="evidence" value="ECO:0007669"/>
    <property type="project" value="UniProtKB-KW"/>
</dbReference>
<name>A0A3L7E1H8_9GAMM</name>
<dbReference type="Pfam" id="PF00069">
    <property type="entry name" value="Pkinase"/>
    <property type="match status" value="1"/>
</dbReference>